<feature type="transmembrane region" description="Helical" evidence="7">
    <location>
        <begin position="682"/>
        <end position="700"/>
    </location>
</feature>
<evidence type="ECO:0000256" key="5">
    <source>
        <dbReference type="ARBA" id="ARBA00023136"/>
    </source>
</evidence>
<dbReference type="PANTHER" id="PTHR10283:SF92">
    <property type="entry name" value="LOW-AFFINITY PHOSPHATE TRANSPORTER PHO91"/>
    <property type="match status" value="1"/>
</dbReference>
<dbReference type="PROSITE" id="PS51382">
    <property type="entry name" value="SPX"/>
    <property type="match status" value="1"/>
</dbReference>
<feature type="transmembrane region" description="Helical" evidence="7">
    <location>
        <begin position="596"/>
        <end position="615"/>
    </location>
</feature>
<feature type="transmembrane region" description="Helical" evidence="7">
    <location>
        <begin position="735"/>
        <end position="754"/>
    </location>
</feature>
<sequence>MPPGEQFELEDYSAERRPGYDDDDDDDDRTKKAKKRRRLDDQDEMKFSHSIQFNAVPDWSSHYIAYSNLKKLIYQLEKNVHQPASGGDAESQPLMRQEDPEAVFSRALDVELEKVTSFYSVKEREVLDEVHHLLRDVGTFEESEDESVQSSSSSGGRAAQEDLEDRVPPAPTQVHGTPQRPESILSQGSTEDGDGDSDEDGDETTALHRPRQKRTSTGARRKLLHGPSDLHSSTQRSRSRRFSNAYEDLAENGLDSSSGIVLKKRIIGLYVQLCEFKSYMQLNHTGFRKVLKKFDKTVNTKLRARYMDTHVEPAAPFKAESMKTLEDNIGKMEKAYTSVVTDGDAELAKRDLRSHLREHVVWERNTVWRELIGMERRAEAASLGHALLGRDPAPDRIRRQGDGEGMPMTKEIATPIGRFRLRLPRWLASSAVLTLLVLIGLFFALLFAPVMKRPEEQNGLALLVFVSLLWATEAIPLFVTALLIPFLCVVLRVVKKEGERLDSSAAADFVFAAMWNPVIMLLLGGFTLAAALSKRKMDKRIATFVLSKAGTQPRTVVLANMLVAALASMLISNVAAPVLCFGIIEPILRNLPSGSNMSKAVIMAIALASNIGGMLSPIASPQNIIALDIMKPAPGWATWFFIVLPVGIISILLIWLLLLLTFRPAKGTTIVPVRPVQDPFTGVDWFVAVVTTATIALWCLSHQLEPVFGHMGVVAIVPIVLFFGAGLLTKEDFNNFPWTIIILAAGGIALGKAVDASGLLGTVAREISAGVEGMGLYAVLVVFSGLILVVATFISHTVAAVIVLPLVYDVGRNMAEPHPNLMVMTGVLMCSAAMALPTSGFPNMTAIMKEDPAGQRYLQVRHFIERGVPSSLIAMAVVLSVGYLAMRVVGM</sequence>
<feature type="compositionally biased region" description="Basic residues" evidence="6">
    <location>
        <begin position="208"/>
        <end position="224"/>
    </location>
</feature>
<dbReference type="GO" id="GO:0006797">
    <property type="term" value="P:polyphosphate metabolic process"/>
    <property type="evidence" value="ECO:0007669"/>
    <property type="project" value="TreeGrafter"/>
</dbReference>
<evidence type="ECO:0000256" key="7">
    <source>
        <dbReference type="SAM" id="Phobius"/>
    </source>
</evidence>
<organism evidence="9 10">
    <name type="scientific">Phyllachora maydis</name>
    <dbReference type="NCBI Taxonomy" id="1825666"/>
    <lineage>
        <taxon>Eukaryota</taxon>
        <taxon>Fungi</taxon>
        <taxon>Dikarya</taxon>
        <taxon>Ascomycota</taxon>
        <taxon>Pezizomycotina</taxon>
        <taxon>Sordariomycetes</taxon>
        <taxon>Sordariomycetidae</taxon>
        <taxon>Phyllachorales</taxon>
        <taxon>Phyllachoraceae</taxon>
        <taxon>Phyllachora</taxon>
    </lineage>
</organism>
<keyword evidence="5 7" id="KW-0472">Membrane</keyword>
<evidence type="ECO:0000313" key="10">
    <source>
        <dbReference type="Proteomes" id="UP001217918"/>
    </source>
</evidence>
<feature type="transmembrane region" description="Helical" evidence="7">
    <location>
        <begin position="557"/>
        <end position="584"/>
    </location>
</feature>
<dbReference type="AlphaFoldDB" id="A0AAD9MEA8"/>
<keyword evidence="2" id="KW-0813">Transport</keyword>
<feature type="transmembrane region" description="Helical" evidence="7">
    <location>
        <begin position="426"/>
        <end position="448"/>
    </location>
</feature>
<accession>A0AAD9MEA8</accession>
<reference evidence="9" key="1">
    <citation type="journal article" date="2023" name="Mol. Plant Microbe Interact.">
        <title>Elucidating the Obligate Nature and Biological Capacity of an Invasive Fungal Corn Pathogen.</title>
        <authorList>
            <person name="MacCready J.S."/>
            <person name="Roggenkamp E.M."/>
            <person name="Gdanetz K."/>
            <person name="Chilvers M.I."/>
        </authorList>
    </citation>
    <scope>NUCLEOTIDE SEQUENCE</scope>
    <source>
        <strain evidence="9">PM02</strain>
    </source>
</reference>
<feature type="domain" description="SPX" evidence="8">
    <location>
        <begin position="45"/>
        <end position="308"/>
    </location>
</feature>
<feature type="region of interest" description="Disordered" evidence="6">
    <location>
        <begin position="1"/>
        <end position="41"/>
    </location>
</feature>
<feature type="transmembrane region" description="Helical" evidence="7">
    <location>
        <begin position="460"/>
        <end position="493"/>
    </location>
</feature>
<feature type="transmembrane region" description="Helical" evidence="7">
    <location>
        <begin position="820"/>
        <end position="842"/>
    </location>
</feature>
<feature type="transmembrane region" description="Helical" evidence="7">
    <location>
        <begin position="636"/>
        <end position="662"/>
    </location>
</feature>
<dbReference type="Pfam" id="PF03600">
    <property type="entry name" value="CitMHS"/>
    <property type="match status" value="1"/>
</dbReference>
<dbReference type="GO" id="GO:0006817">
    <property type="term" value="P:phosphate ion transport"/>
    <property type="evidence" value="ECO:0007669"/>
    <property type="project" value="TreeGrafter"/>
</dbReference>
<dbReference type="EMBL" id="JAQQPM010000003">
    <property type="protein sequence ID" value="KAK2069796.1"/>
    <property type="molecule type" value="Genomic_DNA"/>
</dbReference>
<evidence type="ECO:0000313" key="9">
    <source>
        <dbReference type="EMBL" id="KAK2069796.1"/>
    </source>
</evidence>
<feature type="transmembrane region" description="Helical" evidence="7">
    <location>
        <begin position="513"/>
        <end position="532"/>
    </location>
</feature>
<gene>
    <name evidence="9" type="ORF">P8C59_004343</name>
</gene>
<evidence type="ECO:0000256" key="4">
    <source>
        <dbReference type="ARBA" id="ARBA00022989"/>
    </source>
</evidence>
<dbReference type="InterPro" id="IPR004331">
    <property type="entry name" value="SPX_dom"/>
</dbReference>
<dbReference type="GO" id="GO:0005886">
    <property type="term" value="C:plasma membrane"/>
    <property type="evidence" value="ECO:0007669"/>
    <property type="project" value="TreeGrafter"/>
</dbReference>
<feature type="transmembrane region" description="Helical" evidence="7">
    <location>
        <begin position="775"/>
        <end position="808"/>
    </location>
</feature>
<proteinExistence type="predicted"/>
<dbReference type="CDD" id="cd14478">
    <property type="entry name" value="SPX_PHO87_PHO90_like"/>
    <property type="match status" value="1"/>
</dbReference>
<evidence type="ECO:0000256" key="1">
    <source>
        <dbReference type="ARBA" id="ARBA00004141"/>
    </source>
</evidence>
<feature type="compositionally biased region" description="Acidic residues" evidence="6">
    <location>
        <begin position="191"/>
        <end position="203"/>
    </location>
</feature>
<feature type="region of interest" description="Disordered" evidence="6">
    <location>
        <begin position="138"/>
        <end position="241"/>
    </location>
</feature>
<dbReference type="PANTHER" id="PTHR10283">
    <property type="entry name" value="SOLUTE CARRIER FAMILY 13 MEMBER"/>
    <property type="match status" value="1"/>
</dbReference>
<keyword evidence="3 7" id="KW-0812">Transmembrane</keyword>
<name>A0AAD9MEA8_9PEZI</name>
<dbReference type="GO" id="GO:0005315">
    <property type="term" value="F:phosphate transmembrane transporter activity"/>
    <property type="evidence" value="ECO:0007669"/>
    <property type="project" value="TreeGrafter"/>
</dbReference>
<evidence type="ECO:0000256" key="2">
    <source>
        <dbReference type="ARBA" id="ARBA00022448"/>
    </source>
</evidence>
<keyword evidence="4 7" id="KW-1133">Transmembrane helix</keyword>
<dbReference type="CDD" id="cd01115">
    <property type="entry name" value="SLC13_permease"/>
    <property type="match status" value="1"/>
</dbReference>
<evidence type="ECO:0000256" key="6">
    <source>
        <dbReference type="SAM" id="MobiDB-lite"/>
    </source>
</evidence>
<evidence type="ECO:0000256" key="3">
    <source>
        <dbReference type="ARBA" id="ARBA00022692"/>
    </source>
</evidence>
<feature type="transmembrane region" description="Helical" evidence="7">
    <location>
        <begin position="707"/>
        <end position="729"/>
    </location>
</feature>
<dbReference type="Proteomes" id="UP001217918">
    <property type="component" value="Unassembled WGS sequence"/>
</dbReference>
<protein>
    <recommendedName>
        <fullName evidence="8">SPX domain-containing protein</fullName>
    </recommendedName>
</protein>
<comment type="caution">
    <text evidence="9">The sequence shown here is derived from an EMBL/GenBank/DDBJ whole genome shotgun (WGS) entry which is preliminary data.</text>
</comment>
<dbReference type="InterPro" id="IPR004680">
    <property type="entry name" value="Cit_transptr-like_dom"/>
</dbReference>
<comment type="subcellular location">
    <subcellularLocation>
        <location evidence="1">Membrane</location>
        <topology evidence="1">Multi-pass membrane protein</topology>
    </subcellularLocation>
</comment>
<keyword evidence="10" id="KW-1185">Reference proteome</keyword>
<dbReference type="Pfam" id="PF03105">
    <property type="entry name" value="SPX"/>
    <property type="match status" value="2"/>
</dbReference>
<feature type="transmembrane region" description="Helical" evidence="7">
    <location>
        <begin position="863"/>
        <end position="886"/>
    </location>
</feature>
<evidence type="ECO:0000259" key="8">
    <source>
        <dbReference type="PROSITE" id="PS51382"/>
    </source>
</evidence>